<dbReference type="NCBIfam" id="NF003717">
    <property type="entry name" value="PRK05327.1"/>
    <property type="match status" value="1"/>
</dbReference>
<keyword evidence="4 7" id="KW-0689">Ribosomal protein</keyword>
<dbReference type="SMART" id="SM00363">
    <property type="entry name" value="S4"/>
    <property type="match status" value="1"/>
</dbReference>
<dbReference type="FunFam" id="3.10.290.10:FF:000001">
    <property type="entry name" value="30S ribosomal protein S4"/>
    <property type="match status" value="1"/>
</dbReference>
<dbReference type="GO" id="GO:0042274">
    <property type="term" value="P:ribosomal small subunit biogenesis"/>
    <property type="evidence" value="ECO:0007669"/>
    <property type="project" value="TreeGrafter"/>
</dbReference>
<evidence type="ECO:0000259" key="10">
    <source>
        <dbReference type="SMART" id="SM01390"/>
    </source>
</evidence>
<dbReference type="InterPro" id="IPR022801">
    <property type="entry name" value="Ribosomal_uS4"/>
</dbReference>
<comment type="subunit">
    <text evidence="7">Part of the 30S ribosomal subunit. Contacts protein S5. The interaction surface between S4 and S5 is involved in control of translational fidelity.</text>
</comment>
<dbReference type="Pfam" id="PF00163">
    <property type="entry name" value="Ribosomal_S4"/>
    <property type="match status" value="1"/>
</dbReference>
<dbReference type="GO" id="GO:0003735">
    <property type="term" value="F:structural constituent of ribosome"/>
    <property type="evidence" value="ECO:0007669"/>
    <property type="project" value="InterPro"/>
</dbReference>
<dbReference type="SUPFAM" id="SSF55174">
    <property type="entry name" value="Alpha-L RNA-binding motif"/>
    <property type="match status" value="1"/>
</dbReference>
<dbReference type="InterPro" id="IPR002942">
    <property type="entry name" value="S4_RNA-bd"/>
</dbReference>
<evidence type="ECO:0000256" key="4">
    <source>
        <dbReference type="ARBA" id="ARBA00022980"/>
    </source>
</evidence>
<evidence type="ECO:0000313" key="12">
    <source>
        <dbReference type="Proteomes" id="UP000178869"/>
    </source>
</evidence>
<evidence type="ECO:0000256" key="3">
    <source>
        <dbReference type="ARBA" id="ARBA00022884"/>
    </source>
</evidence>
<dbReference type="NCBIfam" id="TIGR01017">
    <property type="entry name" value="rpsD_bact"/>
    <property type="match status" value="1"/>
</dbReference>
<gene>
    <name evidence="7" type="primary">rpsD</name>
    <name evidence="11" type="ORF">A2828_03750</name>
</gene>
<evidence type="ECO:0000256" key="5">
    <source>
        <dbReference type="ARBA" id="ARBA00023274"/>
    </source>
</evidence>
<dbReference type="Gene3D" id="1.10.1050.10">
    <property type="entry name" value="Ribosomal Protein S4 Delta 41, Chain A, domain 1"/>
    <property type="match status" value="1"/>
</dbReference>
<evidence type="ECO:0000256" key="8">
    <source>
        <dbReference type="RuleBase" id="RU003699"/>
    </source>
</evidence>
<dbReference type="GO" id="GO:0015935">
    <property type="term" value="C:small ribosomal subunit"/>
    <property type="evidence" value="ECO:0007669"/>
    <property type="project" value="InterPro"/>
</dbReference>
<evidence type="ECO:0000256" key="6">
    <source>
        <dbReference type="ARBA" id="ARBA00035254"/>
    </source>
</evidence>
<dbReference type="AlphaFoldDB" id="A0A1G2PFI6"/>
<comment type="similarity">
    <text evidence="1 7 8">Belongs to the universal ribosomal protein uS4 family.</text>
</comment>
<dbReference type="PANTHER" id="PTHR11831">
    <property type="entry name" value="30S 40S RIBOSOMAL PROTEIN"/>
    <property type="match status" value="1"/>
</dbReference>
<proteinExistence type="inferred from homology"/>
<evidence type="ECO:0000256" key="7">
    <source>
        <dbReference type="HAMAP-Rule" id="MF_01306"/>
    </source>
</evidence>
<evidence type="ECO:0000313" key="11">
    <source>
        <dbReference type="EMBL" id="OHA47057.1"/>
    </source>
</evidence>
<keyword evidence="2 7" id="KW-0699">rRNA-binding</keyword>
<sequence>MIGAKCKICRRAGQKLFLKGDRCFSPKCAIVRRPYPPGVHGQKSRPSRSEFGLQLAEKRKLEASYHIDERDLKRIVKEGSSTRPQNLDIADMIVNRLESRLDNVIYRLGFVVSRSVARQLVSHGHFYINDRRMDIPSYLLRIGDKVSIRPASKDKSPFKNMASHLEKYTPPSWIELDKQELNGKVIGVPNRSEIGLPVDLSMIVAYYSR</sequence>
<dbReference type="Pfam" id="PF01479">
    <property type="entry name" value="S4"/>
    <property type="match status" value="1"/>
</dbReference>
<dbReference type="PANTHER" id="PTHR11831:SF4">
    <property type="entry name" value="SMALL RIBOSOMAL SUBUNIT PROTEIN US4M"/>
    <property type="match status" value="1"/>
</dbReference>
<evidence type="ECO:0000259" key="9">
    <source>
        <dbReference type="SMART" id="SM00363"/>
    </source>
</evidence>
<dbReference type="InterPro" id="IPR036986">
    <property type="entry name" value="S4_RNA-bd_sf"/>
</dbReference>
<dbReference type="GO" id="GO:0019843">
    <property type="term" value="F:rRNA binding"/>
    <property type="evidence" value="ECO:0007669"/>
    <property type="project" value="UniProtKB-UniRule"/>
</dbReference>
<comment type="function">
    <text evidence="7">With S5 and S12 plays an important role in translational accuracy.</text>
</comment>
<feature type="domain" description="RNA-binding S4" evidence="9">
    <location>
        <begin position="99"/>
        <end position="157"/>
    </location>
</feature>
<dbReference type="GO" id="GO:0006412">
    <property type="term" value="P:translation"/>
    <property type="evidence" value="ECO:0007669"/>
    <property type="project" value="UniProtKB-UniRule"/>
</dbReference>
<dbReference type="SMART" id="SM01390">
    <property type="entry name" value="Ribosomal_S4"/>
    <property type="match status" value="1"/>
</dbReference>
<dbReference type="Proteomes" id="UP000178869">
    <property type="component" value="Unassembled WGS sequence"/>
</dbReference>
<accession>A0A1G2PFI6</accession>
<name>A0A1G2PFI6_9BACT</name>
<dbReference type="InterPro" id="IPR005709">
    <property type="entry name" value="Ribosomal_uS4_bac-type"/>
</dbReference>
<dbReference type="Gene3D" id="3.10.290.10">
    <property type="entry name" value="RNA-binding S4 domain"/>
    <property type="match status" value="1"/>
</dbReference>
<dbReference type="InterPro" id="IPR001912">
    <property type="entry name" value="Ribosomal_uS4_N"/>
</dbReference>
<feature type="domain" description="Small ribosomal subunit protein uS4 N-terminal" evidence="10">
    <location>
        <begin position="1"/>
        <end position="98"/>
    </location>
</feature>
<protein>
    <recommendedName>
        <fullName evidence="6 7">Small ribosomal subunit protein uS4</fullName>
    </recommendedName>
</protein>
<evidence type="ECO:0000256" key="1">
    <source>
        <dbReference type="ARBA" id="ARBA00007465"/>
    </source>
</evidence>
<comment type="function">
    <text evidence="7">One of the primary rRNA binding proteins, it binds directly to 16S rRNA where it nucleates assembly of the body of the 30S subunit.</text>
</comment>
<dbReference type="PROSITE" id="PS00632">
    <property type="entry name" value="RIBOSOMAL_S4"/>
    <property type="match status" value="1"/>
</dbReference>
<evidence type="ECO:0000256" key="2">
    <source>
        <dbReference type="ARBA" id="ARBA00022730"/>
    </source>
</evidence>
<keyword evidence="3 7" id="KW-0694">RNA-binding</keyword>
<dbReference type="EMBL" id="MHSR01000008">
    <property type="protein sequence ID" value="OHA47057.1"/>
    <property type="molecule type" value="Genomic_DNA"/>
</dbReference>
<comment type="caution">
    <text evidence="11">The sequence shown here is derived from an EMBL/GenBank/DDBJ whole genome shotgun (WGS) entry which is preliminary data.</text>
</comment>
<dbReference type="PROSITE" id="PS50889">
    <property type="entry name" value="S4"/>
    <property type="match status" value="1"/>
</dbReference>
<dbReference type="InterPro" id="IPR018079">
    <property type="entry name" value="Ribosomal_uS4_CS"/>
</dbReference>
<dbReference type="HAMAP" id="MF_01306_B">
    <property type="entry name" value="Ribosomal_uS4_B"/>
    <property type="match status" value="1"/>
</dbReference>
<organism evidence="11 12">
    <name type="scientific">Candidatus Terrybacteria bacterium RIFCSPHIGHO2_01_FULL_43_35</name>
    <dbReference type="NCBI Taxonomy" id="1802361"/>
    <lineage>
        <taxon>Bacteria</taxon>
        <taxon>Candidatus Terryibacteriota</taxon>
    </lineage>
</organism>
<keyword evidence="5 7" id="KW-0687">Ribonucleoprotein</keyword>
<dbReference type="CDD" id="cd00165">
    <property type="entry name" value="S4"/>
    <property type="match status" value="1"/>
</dbReference>
<reference evidence="11 12" key="1">
    <citation type="journal article" date="2016" name="Nat. Commun.">
        <title>Thousands of microbial genomes shed light on interconnected biogeochemical processes in an aquifer system.</title>
        <authorList>
            <person name="Anantharaman K."/>
            <person name="Brown C.T."/>
            <person name="Hug L.A."/>
            <person name="Sharon I."/>
            <person name="Castelle C.J."/>
            <person name="Probst A.J."/>
            <person name="Thomas B.C."/>
            <person name="Singh A."/>
            <person name="Wilkins M.J."/>
            <person name="Karaoz U."/>
            <person name="Brodie E.L."/>
            <person name="Williams K.H."/>
            <person name="Hubbard S.S."/>
            <person name="Banfield J.F."/>
        </authorList>
    </citation>
    <scope>NUCLEOTIDE SEQUENCE [LARGE SCALE GENOMIC DNA]</scope>
</reference>